<accession>A0ABW0UH97</accession>
<keyword evidence="1" id="KW-0812">Transmembrane</keyword>
<comment type="caution">
    <text evidence="2">The sequence shown here is derived from an EMBL/GenBank/DDBJ whole genome shotgun (WGS) entry which is preliminary data.</text>
</comment>
<organism evidence="2 3">
    <name type="scientific">Streptococcus caledonicus</name>
    <dbReference type="NCBI Taxonomy" id="2614158"/>
    <lineage>
        <taxon>Bacteria</taxon>
        <taxon>Bacillati</taxon>
        <taxon>Bacillota</taxon>
        <taxon>Bacilli</taxon>
        <taxon>Lactobacillales</taxon>
        <taxon>Streptococcaceae</taxon>
        <taxon>Streptococcus</taxon>
    </lineage>
</organism>
<feature type="transmembrane region" description="Helical" evidence="1">
    <location>
        <begin position="58"/>
        <end position="87"/>
    </location>
</feature>
<dbReference type="Proteomes" id="UP001596110">
    <property type="component" value="Unassembled WGS sequence"/>
</dbReference>
<dbReference type="RefSeq" id="WP_156806337.1">
    <property type="nucleotide sequence ID" value="NZ_JBHSOJ010000032.1"/>
</dbReference>
<keyword evidence="1" id="KW-0472">Membrane</keyword>
<protein>
    <submittedName>
        <fullName evidence="2">Uncharacterized protein</fullName>
    </submittedName>
</protein>
<keyword evidence="1" id="KW-1133">Transmembrane helix</keyword>
<dbReference type="EMBL" id="JBHSOJ010000032">
    <property type="protein sequence ID" value="MFC5632021.1"/>
    <property type="molecule type" value="Genomic_DNA"/>
</dbReference>
<keyword evidence="3" id="KW-1185">Reference proteome</keyword>
<evidence type="ECO:0000313" key="3">
    <source>
        <dbReference type="Proteomes" id="UP001596110"/>
    </source>
</evidence>
<evidence type="ECO:0000256" key="1">
    <source>
        <dbReference type="SAM" id="Phobius"/>
    </source>
</evidence>
<name>A0ABW0UH97_9STRE</name>
<proteinExistence type="predicted"/>
<reference evidence="3" key="1">
    <citation type="journal article" date="2019" name="Int. J. Syst. Evol. Microbiol.">
        <title>The Global Catalogue of Microorganisms (GCM) 10K type strain sequencing project: providing services to taxonomists for standard genome sequencing and annotation.</title>
        <authorList>
            <consortium name="The Broad Institute Genomics Platform"/>
            <consortium name="The Broad Institute Genome Sequencing Center for Infectious Disease"/>
            <person name="Wu L."/>
            <person name="Ma J."/>
        </authorList>
    </citation>
    <scope>NUCLEOTIDE SEQUENCE [LARGE SCALE GENOMIC DNA]</scope>
    <source>
        <strain evidence="3">DT43</strain>
    </source>
</reference>
<evidence type="ECO:0000313" key="2">
    <source>
        <dbReference type="EMBL" id="MFC5632021.1"/>
    </source>
</evidence>
<gene>
    <name evidence="2" type="ORF">ACFPQ3_10835</name>
</gene>
<sequence>MINDILSKFVQTNDNKLKTDDLTIDGHAIITQNHSIQIKNISMIERNEFKSPVTLLDIIVLIILFSLIFIFPPIGFIGTPLYGLYVFGKYQEHLKTKFFIVFNLGSSKNYYIAFDKAEFRDKVFNIITKSYNQNALPVYIDIKNQTITNQHNYEKEVTQHNIDKQTNIAGNDNIIAGNFGNNAIVGGKNVATGNSILVQDSSLDNSNINTSATSDDINWAEIVKELENYISSNQLVLNETTISVLKDLLEHAKAENTQSFNNTVTNNSAILEMIQGTITGTLAGVISGLLIK</sequence>